<evidence type="ECO:0000313" key="2">
    <source>
        <dbReference type="EMBL" id="TMU57482.1"/>
    </source>
</evidence>
<proteinExistence type="predicted"/>
<dbReference type="InterPro" id="IPR006094">
    <property type="entry name" value="Oxid_FAD_bind_N"/>
</dbReference>
<evidence type="ECO:0000259" key="1">
    <source>
        <dbReference type="PROSITE" id="PS51387"/>
    </source>
</evidence>
<feature type="domain" description="FAD-binding PCMH-type" evidence="1">
    <location>
        <begin position="33"/>
        <end position="236"/>
    </location>
</feature>
<protein>
    <submittedName>
        <fullName evidence="2">FAD-binding protein</fullName>
    </submittedName>
</protein>
<dbReference type="RefSeq" id="WP_138835019.1">
    <property type="nucleotide sequence ID" value="NZ_VCNI01000001.1"/>
</dbReference>
<reference evidence="2 3" key="1">
    <citation type="submission" date="2019-05" db="EMBL/GenBank/DDBJ databases">
        <title>Flagellimonas sp. AsT0115, sp. nov., isolated from a marine red algae, Asparagopsis taxiformis.</title>
        <authorList>
            <person name="Kim J."/>
            <person name="Jeong S.E."/>
            <person name="Jeon C.O."/>
        </authorList>
    </citation>
    <scope>NUCLEOTIDE SEQUENCE [LARGE SCALE GENOMIC DNA]</scope>
    <source>
        <strain evidence="2 3">AsT0115</strain>
    </source>
</reference>
<dbReference type="PROSITE" id="PS51387">
    <property type="entry name" value="FAD_PCMH"/>
    <property type="match status" value="1"/>
</dbReference>
<dbReference type="PANTHER" id="PTHR43762:SF1">
    <property type="entry name" value="D-ARABINONO-1,4-LACTONE OXIDASE"/>
    <property type="match status" value="1"/>
</dbReference>
<organism evidence="2 3">
    <name type="scientific">Flagellimonas algicola</name>
    <dbReference type="NCBI Taxonomy" id="2583815"/>
    <lineage>
        <taxon>Bacteria</taxon>
        <taxon>Pseudomonadati</taxon>
        <taxon>Bacteroidota</taxon>
        <taxon>Flavobacteriia</taxon>
        <taxon>Flavobacteriales</taxon>
        <taxon>Flavobacteriaceae</taxon>
        <taxon>Flagellimonas</taxon>
    </lineage>
</organism>
<gene>
    <name evidence="2" type="ORF">FGG15_08040</name>
</gene>
<dbReference type="EMBL" id="VCNI01000001">
    <property type="protein sequence ID" value="TMU57482.1"/>
    <property type="molecule type" value="Genomic_DNA"/>
</dbReference>
<dbReference type="Gene3D" id="3.30.465.10">
    <property type="match status" value="1"/>
</dbReference>
<dbReference type="Proteomes" id="UP000751614">
    <property type="component" value="Unassembled WGS sequence"/>
</dbReference>
<dbReference type="InterPro" id="IPR036318">
    <property type="entry name" value="FAD-bd_PCMH-like_sf"/>
</dbReference>
<dbReference type="InterPro" id="IPR010031">
    <property type="entry name" value="FAD_lactone_oxidase-like"/>
</dbReference>
<keyword evidence="3" id="KW-1185">Reference proteome</keyword>
<sequence length="523" mass="58296">MLPDGITQLPIQQWTNKHENFTHNLIQNASFKLRNPAGQSHKERYRKTTQNFQWLIQHALNNNIRLRAMGSGWSFTKVGVTEGGLIDTASLNFSFPLTNKYVDANYPNQPEDLYFIQCGTIINEINTRLDRKLPPRSIKASGASNGQTVAGALSTGTHGAAFTVGAIPDFVVGLHVVTGPNSHVWLERASYPVASQEFVDWLDATLVRDDELFDAALVSFGSFGFIHGIMIETEPQFLLTEHRVAQVPFDAKLKKAMTQLDFSDLNLVGTGQNGDLYHFEVLFNLHKFEANNPAKGAFLKYMFKKPVVPHPPLLRDNNFTYGDDLLGLISTVLDRLPGSGLLIPAMVNAMFGLAFEAKPPIQGTVKEIFNYTKFRGKVASAAMGIAIEDSPKAVELIVEVNKQKPFPGGLSLRYVKGTQATLGFTKFPNTCVLEMDGVDGNKARQFYEAVWNKFEQEGLPYTLHWGKINFNLNENRVKNMYGPIQVQSWIDARNQLLAPPVMEIFNNKFIEDCGLDKVNGPIV</sequence>
<comment type="caution">
    <text evidence="2">The sequence shown here is derived from an EMBL/GenBank/DDBJ whole genome shotgun (WGS) entry which is preliminary data.</text>
</comment>
<evidence type="ECO:0000313" key="3">
    <source>
        <dbReference type="Proteomes" id="UP000751614"/>
    </source>
</evidence>
<accession>A0ABY2WR52</accession>
<dbReference type="Pfam" id="PF01565">
    <property type="entry name" value="FAD_binding_4"/>
    <property type="match status" value="1"/>
</dbReference>
<dbReference type="InterPro" id="IPR016169">
    <property type="entry name" value="FAD-bd_PCMH_sub2"/>
</dbReference>
<dbReference type="PANTHER" id="PTHR43762">
    <property type="entry name" value="L-GULONOLACTONE OXIDASE"/>
    <property type="match status" value="1"/>
</dbReference>
<dbReference type="SUPFAM" id="SSF56176">
    <property type="entry name" value="FAD-binding/transporter-associated domain-like"/>
    <property type="match status" value="1"/>
</dbReference>
<dbReference type="InterPro" id="IPR016166">
    <property type="entry name" value="FAD-bd_PCMH"/>
</dbReference>
<name>A0ABY2WR52_9FLAO</name>